<name>A0A5C8NK64_9ACTN</name>
<keyword evidence="4" id="KW-1185">Reference proteome</keyword>
<organism evidence="3 4">
    <name type="scientific">Aeromicrobium terrae</name>
    <dbReference type="NCBI Taxonomy" id="2498846"/>
    <lineage>
        <taxon>Bacteria</taxon>
        <taxon>Bacillati</taxon>
        <taxon>Actinomycetota</taxon>
        <taxon>Actinomycetes</taxon>
        <taxon>Propionibacteriales</taxon>
        <taxon>Nocardioidaceae</taxon>
        <taxon>Aeromicrobium</taxon>
    </lineage>
</organism>
<dbReference type="AlphaFoldDB" id="A0A5C8NK64"/>
<feature type="chain" id="PRO_5039069489" description="SAF domain-containing protein" evidence="1">
    <location>
        <begin position="31"/>
        <end position="201"/>
    </location>
</feature>
<accession>A0A5C8NK64</accession>
<gene>
    <name evidence="3" type="ORF">FHP06_05505</name>
</gene>
<proteinExistence type="predicted"/>
<evidence type="ECO:0000313" key="3">
    <source>
        <dbReference type="EMBL" id="TXL62159.1"/>
    </source>
</evidence>
<dbReference type="Pfam" id="PF08666">
    <property type="entry name" value="SAF"/>
    <property type="match status" value="1"/>
</dbReference>
<dbReference type="SUPFAM" id="SSF51269">
    <property type="entry name" value="AFP III-like domain"/>
    <property type="match status" value="1"/>
</dbReference>
<dbReference type="CDD" id="cd11614">
    <property type="entry name" value="SAF_CpaB_FlgA_like"/>
    <property type="match status" value="1"/>
</dbReference>
<evidence type="ECO:0000259" key="2">
    <source>
        <dbReference type="SMART" id="SM00858"/>
    </source>
</evidence>
<protein>
    <recommendedName>
        <fullName evidence="2">SAF domain-containing protein</fullName>
    </recommendedName>
</protein>
<sequence>MVHRIARLTLRHRRLLAALCAGLSVLLAAGAVTRDPDPGRHVLVAAHDLASGTVLTDDDVRLAALPPDAVPAHSTASRDAVVGRTVAGPMRRGEVLTDARVLHAGRMTGYPRGTVLATVRLADADALTTVRVGESVDVVAVDPEGSEGPRVIARDVEIVSIPSGSDDSPGAPIRVATSEKTALTLARAALESRLSVLVSGG</sequence>
<dbReference type="Proteomes" id="UP000321571">
    <property type="component" value="Unassembled WGS sequence"/>
</dbReference>
<dbReference type="InterPro" id="IPR036732">
    <property type="entry name" value="AFP_Neu5c_C_sf"/>
</dbReference>
<feature type="domain" description="SAF" evidence="2">
    <location>
        <begin position="40"/>
        <end position="102"/>
    </location>
</feature>
<dbReference type="Gene3D" id="3.90.1210.10">
    <property type="entry name" value="Antifreeze-like/N-acetylneuraminic acid synthase C-terminal domain"/>
    <property type="match status" value="1"/>
</dbReference>
<dbReference type="OrthoDB" id="4808509at2"/>
<keyword evidence="1" id="KW-0732">Signal</keyword>
<evidence type="ECO:0000256" key="1">
    <source>
        <dbReference type="SAM" id="SignalP"/>
    </source>
</evidence>
<evidence type="ECO:0000313" key="4">
    <source>
        <dbReference type="Proteomes" id="UP000321571"/>
    </source>
</evidence>
<reference evidence="3 4" key="1">
    <citation type="submission" date="2019-06" db="EMBL/GenBank/DDBJ databases">
        <title>Aeromicrobium sp. nov., isolated from a maize field.</title>
        <authorList>
            <person name="Lin S.-Y."/>
            <person name="Tsai C.-F."/>
            <person name="Young C.-C."/>
        </authorList>
    </citation>
    <scope>NUCLEOTIDE SEQUENCE [LARGE SCALE GENOMIC DNA]</scope>
    <source>
        <strain evidence="3 4">CC-CFT486</strain>
    </source>
</reference>
<dbReference type="EMBL" id="VDUX01000002">
    <property type="protein sequence ID" value="TXL62159.1"/>
    <property type="molecule type" value="Genomic_DNA"/>
</dbReference>
<dbReference type="InterPro" id="IPR013974">
    <property type="entry name" value="SAF"/>
</dbReference>
<dbReference type="SMART" id="SM00858">
    <property type="entry name" value="SAF"/>
    <property type="match status" value="1"/>
</dbReference>
<comment type="caution">
    <text evidence="3">The sequence shown here is derived from an EMBL/GenBank/DDBJ whole genome shotgun (WGS) entry which is preliminary data.</text>
</comment>
<feature type="signal peptide" evidence="1">
    <location>
        <begin position="1"/>
        <end position="30"/>
    </location>
</feature>